<comment type="caution">
    <text evidence="16">The sequence shown here is derived from an EMBL/GenBank/DDBJ whole genome shotgun (WGS) entry which is preliminary data.</text>
</comment>
<dbReference type="Proteomes" id="UP000241890">
    <property type="component" value="Unassembled WGS sequence"/>
</dbReference>
<dbReference type="GO" id="GO:0005634">
    <property type="term" value="C:nucleus"/>
    <property type="evidence" value="ECO:0007669"/>
    <property type="project" value="TreeGrafter"/>
</dbReference>
<gene>
    <name evidence="16" type="ORF">FCC1311_060952</name>
</gene>
<proteinExistence type="predicted"/>
<evidence type="ECO:0000256" key="6">
    <source>
        <dbReference type="ARBA" id="ARBA00022777"/>
    </source>
</evidence>
<dbReference type="InterPro" id="IPR004367">
    <property type="entry name" value="Cyclin_C-dom"/>
</dbReference>
<keyword evidence="8" id="KW-0195">Cyclin</keyword>
<evidence type="ECO:0000256" key="2">
    <source>
        <dbReference type="ARBA" id="ARBA00022527"/>
    </source>
</evidence>
<dbReference type="InterPro" id="IPR006671">
    <property type="entry name" value="Cyclin_N"/>
</dbReference>
<evidence type="ECO:0000256" key="10">
    <source>
        <dbReference type="ARBA" id="ARBA00038543"/>
    </source>
</evidence>
<dbReference type="GO" id="GO:0051301">
    <property type="term" value="P:cell division"/>
    <property type="evidence" value="ECO:0007669"/>
    <property type="project" value="UniProtKB-KW"/>
</dbReference>
<dbReference type="InterPro" id="IPR050108">
    <property type="entry name" value="CDK"/>
</dbReference>
<comment type="subunit">
    <text evidence="10">May form a complex composed of at least the catalytic subunit CRK2 and a cyclin.</text>
</comment>
<keyword evidence="4" id="KW-0808">Transferase</keyword>
<dbReference type="SUPFAM" id="SSF56112">
    <property type="entry name" value="Protein kinase-like (PK-like)"/>
    <property type="match status" value="1"/>
</dbReference>
<reference evidence="16 17" key="1">
    <citation type="submission" date="2017-12" db="EMBL/GenBank/DDBJ databases">
        <title>Sequencing, de novo assembly and annotation of complete genome of a new Thraustochytrid species, strain FCC1311.</title>
        <authorList>
            <person name="Sedici K."/>
            <person name="Godart F."/>
            <person name="Aiese Cigliano R."/>
            <person name="Sanseverino W."/>
            <person name="Barakat M."/>
            <person name="Ortet P."/>
            <person name="Marechal E."/>
            <person name="Cagnac O."/>
            <person name="Amato A."/>
        </authorList>
    </citation>
    <scope>NUCLEOTIDE SEQUENCE [LARGE SCALE GENOMIC DNA]</scope>
</reference>
<accession>A0A2R5GH01</accession>
<dbReference type="InParanoid" id="A0A2R5GH01"/>
<dbReference type="SUPFAM" id="SSF47954">
    <property type="entry name" value="Cyclin-like"/>
    <property type="match status" value="2"/>
</dbReference>
<evidence type="ECO:0000256" key="13">
    <source>
        <dbReference type="ARBA" id="ARBA00042858"/>
    </source>
</evidence>
<evidence type="ECO:0000256" key="5">
    <source>
        <dbReference type="ARBA" id="ARBA00022741"/>
    </source>
</evidence>
<keyword evidence="5" id="KW-0547">Nucleotide-binding</keyword>
<keyword evidence="7" id="KW-0067">ATP-binding</keyword>
<dbReference type="InterPro" id="IPR013763">
    <property type="entry name" value="Cyclin-like_dom"/>
</dbReference>
<keyword evidence="3" id="KW-0132">Cell division</keyword>
<feature type="region of interest" description="Disordered" evidence="14">
    <location>
        <begin position="515"/>
        <end position="544"/>
    </location>
</feature>
<evidence type="ECO:0000313" key="17">
    <source>
        <dbReference type="Proteomes" id="UP000241890"/>
    </source>
</evidence>
<dbReference type="GO" id="GO:0030332">
    <property type="term" value="F:cyclin binding"/>
    <property type="evidence" value="ECO:0007669"/>
    <property type="project" value="TreeGrafter"/>
</dbReference>
<keyword evidence="9" id="KW-0131">Cell cycle</keyword>
<dbReference type="InterPro" id="IPR011009">
    <property type="entry name" value="Kinase-like_dom_sf"/>
</dbReference>
<name>A0A2R5GH01_9STRA</name>
<dbReference type="GO" id="GO:0000307">
    <property type="term" value="C:cyclin-dependent protein kinase holoenzyme complex"/>
    <property type="evidence" value="ECO:0007669"/>
    <property type="project" value="TreeGrafter"/>
</dbReference>
<evidence type="ECO:0000256" key="8">
    <source>
        <dbReference type="ARBA" id="ARBA00023127"/>
    </source>
</evidence>
<dbReference type="GO" id="GO:0005524">
    <property type="term" value="F:ATP binding"/>
    <property type="evidence" value="ECO:0007669"/>
    <property type="project" value="UniProtKB-KW"/>
</dbReference>
<dbReference type="Pfam" id="PF00069">
    <property type="entry name" value="Pkinase"/>
    <property type="match status" value="2"/>
</dbReference>
<dbReference type="EC" id="2.7.11.22" evidence="1"/>
<dbReference type="PANTHER" id="PTHR24056:SF254">
    <property type="entry name" value="CYCLIN-DEPENDENT KINASE 2"/>
    <property type="match status" value="1"/>
</dbReference>
<evidence type="ECO:0000256" key="11">
    <source>
        <dbReference type="ARBA" id="ARBA00039612"/>
    </source>
</evidence>
<evidence type="ECO:0000256" key="9">
    <source>
        <dbReference type="ARBA" id="ARBA00023306"/>
    </source>
</evidence>
<keyword evidence="17" id="KW-1185">Reference proteome</keyword>
<dbReference type="Gene3D" id="3.30.200.20">
    <property type="entry name" value="Phosphorylase Kinase, domain 1"/>
    <property type="match status" value="1"/>
</dbReference>
<dbReference type="AlphaFoldDB" id="A0A2R5GH01"/>
<feature type="domain" description="Protein kinase" evidence="15">
    <location>
        <begin position="161"/>
        <end position="510"/>
    </location>
</feature>
<sequence length="980" mass="108897">MENANSTSEIASNGSSMGGNSTAGGAAGGSGSGGVDGSASPRNQPLQTNPPKPARVVADSFSSPMTQKRKMIVAPSRLDLDGKRSRWEDAARKSRKRAVSLDDLLTEIKMEIISYLAFGSPGSIEGIWAASVTWNRLCTSARFWKQFPSFDSSGVIRTASFQYLGLKNKGTEGNCYKVMHRRSGRLFAMKRARVYPTGEGVPYYMLRELAFLQGLRHPHIATVERISLVDNKLHLFFSYMEKSLFDLINPNNDADGGKPLPPTLIRRFLYQILQGVAFCHQRGVLHRNLKPKHLLVDIPGISNSSRRCTTVREERESISYILGLTDKRPPPVPEMDTAGEEIAGPENAMDDHVYAELLTAAESGSIRISDFALVRSTSIPLRNYTTEVVTLWYRSPEVLMGGRYFAAVDVWSVGCVFAEMILGKPLFPGICEIDQLFQIFLKLGTPNESTWSGFSQLPNFQPEFPRWPQRSLKVHVPNLDEDGVDLMTRMLDVNPNRRITAEEALQHPYFDPIRAQPKAPDVDAAPSTDPTPRVGPGRPAEDDEFGRVVSVPGQVDLNSLSWHDADTEEFKTTCWKYAGKIDRLAREDRGGAPRQGLDDMLYLIRYYHYLKALEAEMFPLADYLVEPEMMPAAVEAGAGRGAVVAVGATGAVAPGQGPQHRGGQQEELTGLAQLPPAPTQQGQMQEQLEQLPPDQRPQEEELEEGAEQGMGALARTIEEQNATNMQANLQPLHRSMLVDWLVEVIDVFDMSVRSVFMAVNYTDRYLAKQFVQRNRFQLLGATCLHIASKCEDVSYIGVEDLVVCADKVYGPEDVLRLEEKVLNTLDFHISVPTVIDFLNVFIVRLMYSSGEDQSCTVLASGISALREMHVSKEAKALAQYLAELSLQEHFFIAQMPSCVAAAALGFALFLRGLPIYPERFEAVTGYSLKALRPCVERLSNALQDAPLRPNLHVILRRYQRPQNFSVAVTSLTRPLYTMFE</sequence>
<feature type="compositionally biased region" description="Gly residues" evidence="14">
    <location>
        <begin position="21"/>
        <end position="36"/>
    </location>
</feature>
<dbReference type="GO" id="GO:0010389">
    <property type="term" value="P:regulation of G2/M transition of mitotic cell cycle"/>
    <property type="evidence" value="ECO:0007669"/>
    <property type="project" value="TreeGrafter"/>
</dbReference>
<keyword evidence="2" id="KW-0723">Serine/threonine-protein kinase</keyword>
<dbReference type="GO" id="GO:0004693">
    <property type="term" value="F:cyclin-dependent protein serine/threonine kinase activity"/>
    <property type="evidence" value="ECO:0007669"/>
    <property type="project" value="UniProtKB-EC"/>
</dbReference>
<evidence type="ECO:0000256" key="7">
    <source>
        <dbReference type="ARBA" id="ARBA00022840"/>
    </source>
</evidence>
<dbReference type="GO" id="GO:0005737">
    <property type="term" value="C:cytoplasm"/>
    <property type="evidence" value="ECO:0007669"/>
    <property type="project" value="TreeGrafter"/>
</dbReference>
<dbReference type="GO" id="GO:0010468">
    <property type="term" value="P:regulation of gene expression"/>
    <property type="evidence" value="ECO:0007669"/>
    <property type="project" value="TreeGrafter"/>
</dbReference>
<dbReference type="InterPro" id="IPR036915">
    <property type="entry name" value="Cyclin-like_sf"/>
</dbReference>
<dbReference type="Pfam" id="PF00134">
    <property type="entry name" value="Cyclin_N"/>
    <property type="match status" value="1"/>
</dbReference>
<dbReference type="GO" id="GO:0000082">
    <property type="term" value="P:G1/S transition of mitotic cell cycle"/>
    <property type="evidence" value="ECO:0007669"/>
    <property type="project" value="TreeGrafter"/>
</dbReference>
<feature type="region of interest" description="Disordered" evidence="14">
    <location>
        <begin position="674"/>
        <end position="706"/>
    </location>
</feature>
<protein>
    <recommendedName>
        <fullName evidence="11">Cyclin-dependent kinase 2 homolog</fullName>
        <ecNumber evidence="1">2.7.11.22</ecNumber>
    </recommendedName>
    <alternativeName>
        <fullName evidence="12">Cell division control protein 2 homolog</fullName>
    </alternativeName>
    <alternativeName>
        <fullName evidence="13">cdc2-related kinase 2</fullName>
    </alternativeName>
</protein>
<feature type="compositionally biased region" description="Low complexity" evidence="14">
    <location>
        <begin position="680"/>
        <end position="693"/>
    </location>
</feature>
<organism evidence="16 17">
    <name type="scientific">Hondaea fermentalgiana</name>
    <dbReference type="NCBI Taxonomy" id="2315210"/>
    <lineage>
        <taxon>Eukaryota</taxon>
        <taxon>Sar</taxon>
        <taxon>Stramenopiles</taxon>
        <taxon>Bigyra</taxon>
        <taxon>Labyrinthulomycetes</taxon>
        <taxon>Thraustochytrida</taxon>
        <taxon>Thraustochytriidae</taxon>
        <taxon>Hondaea</taxon>
    </lineage>
</organism>
<dbReference type="GO" id="GO:0007165">
    <property type="term" value="P:signal transduction"/>
    <property type="evidence" value="ECO:0007669"/>
    <property type="project" value="TreeGrafter"/>
</dbReference>
<evidence type="ECO:0000256" key="3">
    <source>
        <dbReference type="ARBA" id="ARBA00022618"/>
    </source>
</evidence>
<dbReference type="PROSITE" id="PS50011">
    <property type="entry name" value="PROTEIN_KINASE_DOM"/>
    <property type="match status" value="1"/>
</dbReference>
<evidence type="ECO:0000256" key="1">
    <source>
        <dbReference type="ARBA" id="ARBA00012425"/>
    </source>
</evidence>
<dbReference type="OrthoDB" id="62452at2759"/>
<dbReference type="FunFam" id="1.10.472.10:FF:000001">
    <property type="entry name" value="G2/mitotic-specific cyclin"/>
    <property type="match status" value="1"/>
</dbReference>
<dbReference type="SMART" id="SM01332">
    <property type="entry name" value="Cyclin_C"/>
    <property type="match status" value="1"/>
</dbReference>
<evidence type="ECO:0000313" key="16">
    <source>
        <dbReference type="EMBL" id="GBG29875.1"/>
    </source>
</evidence>
<dbReference type="Gene3D" id="1.10.510.10">
    <property type="entry name" value="Transferase(Phosphotransferase) domain 1"/>
    <property type="match status" value="1"/>
</dbReference>
<dbReference type="EMBL" id="BEYU01000067">
    <property type="protein sequence ID" value="GBG29875.1"/>
    <property type="molecule type" value="Genomic_DNA"/>
</dbReference>
<feature type="compositionally biased region" description="Polar residues" evidence="14">
    <location>
        <begin position="1"/>
        <end position="10"/>
    </location>
</feature>
<keyword evidence="6 16" id="KW-0418">Kinase</keyword>
<dbReference type="InterPro" id="IPR000719">
    <property type="entry name" value="Prot_kinase_dom"/>
</dbReference>
<evidence type="ECO:0000256" key="12">
    <source>
        <dbReference type="ARBA" id="ARBA00041902"/>
    </source>
</evidence>
<dbReference type="PANTHER" id="PTHR24056">
    <property type="entry name" value="CELL DIVISION PROTEIN KINASE"/>
    <property type="match status" value="1"/>
</dbReference>
<feature type="region of interest" description="Disordered" evidence="14">
    <location>
        <begin position="1"/>
        <end position="58"/>
    </location>
</feature>
<dbReference type="Pfam" id="PF02984">
    <property type="entry name" value="Cyclin_C"/>
    <property type="match status" value="1"/>
</dbReference>
<evidence type="ECO:0000259" key="15">
    <source>
        <dbReference type="PROSITE" id="PS50011"/>
    </source>
</evidence>
<evidence type="ECO:0000256" key="14">
    <source>
        <dbReference type="SAM" id="MobiDB-lite"/>
    </source>
</evidence>
<dbReference type="Gene3D" id="1.10.472.10">
    <property type="entry name" value="Cyclin-like"/>
    <property type="match status" value="2"/>
</dbReference>
<dbReference type="SMART" id="SM00385">
    <property type="entry name" value="CYCLIN"/>
    <property type="match status" value="2"/>
</dbReference>
<feature type="compositionally biased region" description="Low complexity" evidence="14">
    <location>
        <begin position="11"/>
        <end position="20"/>
    </location>
</feature>
<evidence type="ECO:0000256" key="4">
    <source>
        <dbReference type="ARBA" id="ARBA00022679"/>
    </source>
</evidence>